<protein>
    <submittedName>
        <fullName evidence="1">Uncharacterized protein</fullName>
    </submittedName>
</protein>
<organism evidence="1 2">
    <name type="scientific">Ktedonospora formicarum</name>
    <dbReference type="NCBI Taxonomy" id="2778364"/>
    <lineage>
        <taxon>Bacteria</taxon>
        <taxon>Bacillati</taxon>
        <taxon>Chloroflexota</taxon>
        <taxon>Ktedonobacteria</taxon>
        <taxon>Ktedonobacterales</taxon>
        <taxon>Ktedonobacteraceae</taxon>
        <taxon>Ktedonospora</taxon>
    </lineage>
</organism>
<proteinExistence type="predicted"/>
<dbReference type="AlphaFoldDB" id="A0A8J3HW35"/>
<evidence type="ECO:0000313" key="2">
    <source>
        <dbReference type="Proteomes" id="UP000612362"/>
    </source>
</evidence>
<dbReference type="Pfam" id="PF14119">
    <property type="entry name" value="DUF4288"/>
    <property type="match status" value="1"/>
</dbReference>
<dbReference type="EMBL" id="BNJF01000001">
    <property type="protein sequence ID" value="GHO44301.1"/>
    <property type="molecule type" value="Genomic_DNA"/>
</dbReference>
<accession>A0A8J3HW35</accession>
<dbReference type="Proteomes" id="UP000612362">
    <property type="component" value="Unassembled WGS sequence"/>
</dbReference>
<gene>
    <name evidence="1" type="ORF">KSX_24640</name>
</gene>
<dbReference type="InterPro" id="IPR025630">
    <property type="entry name" value="DUF4288"/>
</dbReference>
<dbReference type="RefSeq" id="WP_220193708.1">
    <property type="nucleotide sequence ID" value="NZ_BNJF01000001.1"/>
</dbReference>
<evidence type="ECO:0000313" key="1">
    <source>
        <dbReference type="EMBL" id="GHO44301.1"/>
    </source>
</evidence>
<comment type="caution">
    <text evidence="1">The sequence shown here is derived from an EMBL/GenBank/DDBJ whole genome shotgun (WGS) entry which is preliminary data.</text>
</comment>
<reference evidence="1" key="1">
    <citation type="submission" date="2020-10" db="EMBL/GenBank/DDBJ databases">
        <title>Taxonomic study of unclassified bacteria belonging to the class Ktedonobacteria.</title>
        <authorList>
            <person name="Yabe S."/>
            <person name="Wang C.M."/>
            <person name="Zheng Y."/>
            <person name="Sakai Y."/>
            <person name="Cavaletti L."/>
            <person name="Monciardini P."/>
            <person name="Donadio S."/>
        </authorList>
    </citation>
    <scope>NUCLEOTIDE SEQUENCE</scope>
    <source>
        <strain evidence="1">SOSP1-1</strain>
    </source>
</reference>
<name>A0A8J3HW35_9CHLR</name>
<keyword evidence="2" id="KW-1185">Reference proteome</keyword>
<sequence>MGSSRQGKWYVAEMVEVIRVEGESKNVVHRNFVLIRAGSAEEAYQKALDGGKKGDMTYENPQGQRVTASFRGLSNLTEIYTELEDGEEITYYQWVGLDEEEIQSMISPKEDLDVFRSWNEDDDDPDTPDIRARGFAEILSLQEESMPLEKEDDLDEIDPRDVLAEAERILRGGPRDSHDIGEDRH</sequence>